<feature type="domain" description="RRM" evidence="4">
    <location>
        <begin position="72"/>
        <end position="143"/>
    </location>
</feature>
<sequence>MRRPPRPHRAPGPGLGPHSMGPRGPRGPPPIMPRVPPPGLGLPPLPGLRPLPPAVGPVSSCTNSTDPASMDSRLFVGNLNTLALSKEAIEAIFSPYGLIIGISMHKGYAFVQFSHPDEARRAGASEDGKNYAGQAIDINIVSQPKNRNALKRASGGRALNDAPSKKMRPENPGTNQSLQRTLVTLSGTGDSSKRVAANSAVKRAQATLAKKSASTISSCVIKTVKTTKKIEAVPTNTSTSDILICGSCKLQFTSLKSLTDHKKIPCFLRVSSVVKENASAAHGFEEPSILVCATCETQFSSAWCLCQHCEEEHQMNIYKVIKTEVEHRMLSPLDNGDES</sequence>
<gene>
    <name evidence="5" type="ORF">RRG08_024149</name>
</gene>
<comment type="caution">
    <text evidence="5">The sequence shown here is derived from an EMBL/GenBank/DDBJ whole genome shotgun (WGS) entry which is preliminary data.</text>
</comment>
<feature type="region of interest" description="Disordered" evidence="3">
    <location>
        <begin position="152"/>
        <end position="178"/>
    </location>
</feature>
<proteinExistence type="predicted"/>
<dbReference type="InterPro" id="IPR051186">
    <property type="entry name" value="RRM_HNRPC/RALY_subfam"/>
</dbReference>
<dbReference type="Pfam" id="PF00076">
    <property type="entry name" value="RRM_1"/>
    <property type="match status" value="1"/>
</dbReference>
<dbReference type="GO" id="GO:0005634">
    <property type="term" value="C:nucleus"/>
    <property type="evidence" value="ECO:0007669"/>
    <property type="project" value="TreeGrafter"/>
</dbReference>
<dbReference type="Proteomes" id="UP001283361">
    <property type="component" value="Unassembled WGS sequence"/>
</dbReference>
<accession>A0AAE1D2G6</accession>
<protein>
    <recommendedName>
        <fullName evidence="4">RRM domain-containing protein</fullName>
    </recommendedName>
</protein>
<evidence type="ECO:0000313" key="6">
    <source>
        <dbReference type="Proteomes" id="UP001283361"/>
    </source>
</evidence>
<dbReference type="PROSITE" id="PS50102">
    <property type="entry name" value="RRM"/>
    <property type="match status" value="1"/>
</dbReference>
<evidence type="ECO:0000256" key="1">
    <source>
        <dbReference type="ARBA" id="ARBA00022884"/>
    </source>
</evidence>
<keyword evidence="6" id="KW-1185">Reference proteome</keyword>
<organism evidence="5 6">
    <name type="scientific">Elysia crispata</name>
    <name type="common">lettuce slug</name>
    <dbReference type="NCBI Taxonomy" id="231223"/>
    <lineage>
        <taxon>Eukaryota</taxon>
        <taxon>Metazoa</taxon>
        <taxon>Spiralia</taxon>
        <taxon>Lophotrochozoa</taxon>
        <taxon>Mollusca</taxon>
        <taxon>Gastropoda</taxon>
        <taxon>Heterobranchia</taxon>
        <taxon>Euthyneura</taxon>
        <taxon>Panpulmonata</taxon>
        <taxon>Sacoglossa</taxon>
        <taxon>Placobranchoidea</taxon>
        <taxon>Plakobranchidae</taxon>
        <taxon>Elysia</taxon>
    </lineage>
</organism>
<evidence type="ECO:0000256" key="3">
    <source>
        <dbReference type="SAM" id="MobiDB-lite"/>
    </source>
</evidence>
<dbReference type="InterPro" id="IPR035979">
    <property type="entry name" value="RBD_domain_sf"/>
</dbReference>
<dbReference type="GO" id="GO:0003723">
    <property type="term" value="F:RNA binding"/>
    <property type="evidence" value="ECO:0007669"/>
    <property type="project" value="UniProtKB-UniRule"/>
</dbReference>
<keyword evidence="1 2" id="KW-0694">RNA-binding</keyword>
<dbReference type="AlphaFoldDB" id="A0AAE1D2G6"/>
<dbReference type="Gene3D" id="3.30.70.330">
    <property type="match status" value="1"/>
</dbReference>
<dbReference type="SUPFAM" id="SSF54928">
    <property type="entry name" value="RNA-binding domain, RBD"/>
    <property type="match status" value="1"/>
</dbReference>
<dbReference type="EMBL" id="JAWDGP010005686">
    <property type="protein sequence ID" value="KAK3754071.1"/>
    <property type="molecule type" value="Genomic_DNA"/>
</dbReference>
<feature type="region of interest" description="Disordered" evidence="3">
    <location>
        <begin position="1"/>
        <end position="70"/>
    </location>
</feature>
<dbReference type="PANTHER" id="PTHR13968">
    <property type="entry name" value="HETEROGENEOUS NUCLEAR RIBONUCLEOPROTEIN"/>
    <property type="match status" value="1"/>
</dbReference>
<dbReference type="InterPro" id="IPR012677">
    <property type="entry name" value="Nucleotide-bd_a/b_plait_sf"/>
</dbReference>
<dbReference type="SMART" id="SM00360">
    <property type="entry name" value="RRM"/>
    <property type="match status" value="1"/>
</dbReference>
<evidence type="ECO:0000259" key="4">
    <source>
        <dbReference type="PROSITE" id="PS50102"/>
    </source>
</evidence>
<reference evidence="5" key="1">
    <citation type="journal article" date="2023" name="G3 (Bethesda)">
        <title>A reference genome for the long-term kleptoplast-retaining sea slug Elysia crispata morphotype clarki.</title>
        <authorList>
            <person name="Eastman K.E."/>
            <person name="Pendleton A.L."/>
            <person name="Shaikh M.A."/>
            <person name="Suttiyut T."/>
            <person name="Ogas R."/>
            <person name="Tomko P."/>
            <person name="Gavelis G."/>
            <person name="Widhalm J.R."/>
            <person name="Wisecaver J.H."/>
        </authorList>
    </citation>
    <scope>NUCLEOTIDE SEQUENCE</scope>
    <source>
        <strain evidence="5">ECLA1</strain>
    </source>
</reference>
<name>A0AAE1D2G6_9GAST</name>
<dbReference type="PANTHER" id="PTHR13968:SF26">
    <property type="entry name" value="RRM DOMAIN-CONTAINING PROTEIN"/>
    <property type="match status" value="1"/>
</dbReference>
<evidence type="ECO:0000313" key="5">
    <source>
        <dbReference type="EMBL" id="KAK3754071.1"/>
    </source>
</evidence>
<evidence type="ECO:0000256" key="2">
    <source>
        <dbReference type="PROSITE-ProRule" id="PRU00176"/>
    </source>
</evidence>
<feature type="compositionally biased region" description="Pro residues" evidence="3">
    <location>
        <begin position="25"/>
        <end position="55"/>
    </location>
</feature>
<dbReference type="InterPro" id="IPR000504">
    <property type="entry name" value="RRM_dom"/>
</dbReference>